<dbReference type="AlphaFoldDB" id="A0A2T7PFR1"/>
<reference evidence="1 2" key="1">
    <citation type="submission" date="2018-04" db="EMBL/GenBank/DDBJ databases">
        <title>The genome of golden apple snail Pomacea canaliculata provides insight into stress tolerance and invasive adaptation.</title>
        <authorList>
            <person name="Liu C."/>
            <person name="Liu B."/>
            <person name="Ren Y."/>
            <person name="Zhang Y."/>
            <person name="Wang H."/>
            <person name="Li S."/>
            <person name="Jiang F."/>
            <person name="Yin L."/>
            <person name="Zhang G."/>
            <person name="Qian W."/>
            <person name="Fan W."/>
        </authorList>
    </citation>
    <scope>NUCLEOTIDE SEQUENCE [LARGE SCALE GENOMIC DNA]</scope>
    <source>
        <strain evidence="1">SZHN2017</strain>
        <tissue evidence="1">Muscle</tissue>
    </source>
</reference>
<dbReference type="EMBL" id="PZQS01000004">
    <property type="protein sequence ID" value="PVD32262.1"/>
    <property type="molecule type" value="Genomic_DNA"/>
</dbReference>
<evidence type="ECO:0000313" key="1">
    <source>
        <dbReference type="EMBL" id="PVD32262.1"/>
    </source>
</evidence>
<dbReference type="Proteomes" id="UP000245119">
    <property type="component" value="Linkage Group LG4"/>
</dbReference>
<evidence type="ECO:0000313" key="2">
    <source>
        <dbReference type="Proteomes" id="UP000245119"/>
    </source>
</evidence>
<gene>
    <name evidence="1" type="ORF">C0Q70_07695</name>
</gene>
<keyword evidence="2" id="KW-1185">Reference proteome</keyword>
<accession>A0A2T7PFR1</accession>
<proteinExistence type="predicted"/>
<organism evidence="1 2">
    <name type="scientific">Pomacea canaliculata</name>
    <name type="common">Golden apple snail</name>
    <dbReference type="NCBI Taxonomy" id="400727"/>
    <lineage>
        <taxon>Eukaryota</taxon>
        <taxon>Metazoa</taxon>
        <taxon>Spiralia</taxon>
        <taxon>Lophotrochozoa</taxon>
        <taxon>Mollusca</taxon>
        <taxon>Gastropoda</taxon>
        <taxon>Caenogastropoda</taxon>
        <taxon>Architaenioglossa</taxon>
        <taxon>Ampullarioidea</taxon>
        <taxon>Ampullariidae</taxon>
        <taxon>Pomacea</taxon>
    </lineage>
</organism>
<comment type="caution">
    <text evidence="1">The sequence shown here is derived from an EMBL/GenBank/DDBJ whole genome shotgun (WGS) entry which is preliminary data.</text>
</comment>
<protein>
    <submittedName>
        <fullName evidence="1">Uncharacterized protein</fullName>
    </submittedName>
</protein>
<sequence length="106" mass="11827">MSHPETESRSRGPAIISMCLSQCLGCKQLQDNIIVLTHDRVNNPSNRTRITSLHGPSSKKKFVRSLRVHRHAEGSGRRWRGATCTRELSTCRTRACRGVALASTEL</sequence>
<name>A0A2T7PFR1_POMCA</name>